<feature type="non-terminal residue" evidence="1">
    <location>
        <position position="1"/>
    </location>
</feature>
<evidence type="ECO:0008006" key="2">
    <source>
        <dbReference type="Google" id="ProtNLM"/>
    </source>
</evidence>
<reference evidence="1" key="1">
    <citation type="submission" date="2018-06" db="EMBL/GenBank/DDBJ databases">
        <authorList>
            <person name="Zhirakovskaya E."/>
        </authorList>
    </citation>
    <scope>NUCLEOTIDE SEQUENCE</scope>
</reference>
<accession>A0A3B0SYZ9</accession>
<dbReference type="PANTHER" id="PTHR34387:SF2">
    <property type="entry name" value="SLR1258 PROTEIN"/>
    <property type="match status" value="1"/>
</dbReference>
<dbReference type="Pfam" id="PF04402">
    <property type="entry name" value="SIMPL"/>
    <property type="match status" value="1"/>
</dbReference>
<protein>
    <recommendedName>
        <fullName evidence="2">DUF541 domain-containing protein</fullName>
    </recommendedName>
</protein>
<gene>
    <name evidence="1" type="ORF">MNBD_ALPHA04-552</name>
</gene>
<dbReference type="InterPro" id="IPR052022">
    <property type="entry name" value="26kDa_periplasmic_antigen"/>
</dbReference>
<sequence>ETPRKQIIVDGEATIEVEPELFTLSASIRSRTDKQSAALAEISDKLAVIRDSLPQLEGLTHLTVDASEAVIRPIQDRECLERAGYGDRESCSVTGYFSSVAIKVKGSPANLSGYALSLLSELGAEEVSLKGYAIADIESARKSALDKAVEDARAKAVGIANASGATLVGPIRIQYGEGFGDASAYGSSRPSVMLGLVEVSASRDVIPETELDLEPQPIKISEKVVAAFEIE</sequence>
<proteinExistence type="predicted"/>
<dbReference type="Gene3D" id="3.30.70.2970">
    <property type="entry name" value="Protein of unknown function (DUF541), domain 2"/>
    <property type="match status" value="1"/>
</dbReference>
<dbReference type="PANTHER" id="PTHR34387">
    <property type="entry name" value="SLR1258 PROTEIN"/>
    <property type="match status" value="1"/>
</dbReference>
<evidence type="ECO:0000313" key="1">
    <source>
        <dbReference type="EMBL" id="VAW05359.1"/>
    </source>
</evidence>
<dbReference type="AlphaFoldDB" id="A0A3B0SYZ9"/>
<dbReference type="EMBL" id="UOEF01000436">
    <property type="protein sequence ID" value="VAW05359.1"/>
    <property type="molecule type" value="Genomic_DNA"/>
</dbReference>
<dbReference type="InterPro" id="IPR007497">
    <property type="entry name" value="SIMPL/DUF541"/>
</dbReference>
<organism evidence="1">
    <name type="scientific">hydrothermal vent metagenome</name>
    <dbReference type="NCBI Taxonomy" id="652676"/>
    <lineage>
        <taxon>unclassified sequences</taxon>
        <taxon>metagenomes</taxon>
        <taxon>ecological metagenomes</taxon>
    </lineage>
</organism>
<dbReference type="Gene3D" id="3.30.110.170">
    <property type="entry name" value="Protein of unknown function (DUF541), domain 1"/>
    <property type="match status" value="1"/>
</dbReference>
<dbReference type="GO" id="GO:0006974">
    <property type="term" value="P:DNA damage response"/>
    <property type="evidence" value="ECO:0007669"/>
    <property type="project" value="TreeGrafter"/>
</dbReference>
<name>A0A3B0SYZ9_9ZZZZ</name>